<feature type="chain" id="PRO_5047254236" description="Right-handed parallel beta-helix repeat-containing protein" evidence="1">
    <location>
        <begin position="22"/>
        <end position="384"/>
    </location>
</feature>
<keyword evidence="3" id="KW-1185">Reference proteome</keyword>
<feature type="signal peptide" evidence="1">
    <location>
        <begin position="1"/>
        <end position="21"/>
    </location>
</feature>
<proteinExistence type="predicted"/>
<evidence type="ECO:0000256" key="1">
    <source>
        <dbReference type="SAM" id="SignalP"/>
    </source>
</evidence>
<dbReference type="Proteomes" id="UP001320766">
    <property type="component" value="Unassembled WGS sequence"/>
</dbReference>
<comment type="caution">
    <text evidence="2">The sequence shown here is derived from an EMBL/GenBank/DDBJ whole genome shotgun (WGS) entry which is preliminary data.</text>
</comment>
<evidence type="ECO:0008006" key="4">
    <source>
        <dbReference type="Google" id="ProtNLM"/>
    </source>
</evidence>
<keyword evidence="1" id="KW-0732">Signal</keyword>
<name>A0ABT1KD44_9ACTN</name>
<accession>A0ABT1KD44</accession>
<dbReference type="PANTHER" id="PTHR11319:SF35">
    <property type="entry name" value="OUTER MEMBRANE PROTEIN PMPC-RELATED"/>
    <property type="match status" value="1"/>
</dbReference>
<dbReference type="InterPro" id="IPR011050">
    <property type="entry name" value="Pectin_lyase_fold/virulence"/>
</dbReference>
<dbReference type="SUPFAM" id="SSF51126">
    <property type="entry name" value="Pectin lyase-like"/>
    <property type="match status" value="2"/>
</dbReference>
<sequence>MLAGTAAAASLSLWCATPAMADQAALKVSVDCGDVIGLINAIVLVNANPQGGTVTLAEDCAYRFEDDFADSGNALPAITGKVSIIGDDSTLIRSSRAGVNLFRILAVNENAELTLKDVTVTGGDTEGDGGGIANEGKLWLFYSTVAGNQAGGDGGGISNEGGTVTLYGSRVLTNVVTTPVLGEAGDGGGLSNNAAGILILKKTKVTGNTADEDGGGIQNQGTLFLERTDVENNEARDDDGGGLNNLGTATIKDSEFEQNWAGLEGGGINNSEDGTLSISGTSFEENVSGQDGGGINNEGTATLNKSVVEENQAGRDGGGINNEQDPQADQTLLTLADSKVTENRAARIGGGINNWLGAKVTLLYTKIFKNRPTNCAGIVPGCKG</sequence>
<evidence type="ECO:0000313" key="3">
    <source>
        <dbReference type="Proteomes" id="UP001320766"/>
    </source>
</evidence>
<gene>
    <name evidence="2" type="ORF">HD595_008002</name>
</gene>
<reference evidence="2 3" key="1">
    <citation type="submission" date="2022-06" db="EMBL/GenBank/DDBJ databases">
        <title>Sequencing the genomes of 1000 actinobacteria strains.</title>
        <authorList>
            <person name="Klenk H.-P."/>
        </authorList>
    </citation>
    <scope>NUCLEOTIDE SEQUENCE [LARGE SCALE GENOMIC DNA]</scope>
    <source>
        <strain evidence="2 3">DSM 44170</strain>
    </source>
</reference>
<dbReference type="RefSeq" id="WP_253778610.1">
    <property type="nucleotide sequence ID" value="NZ_JAMZEC010000001.1"/>
</dbReference>
<dbReference type="EMBL" id="JAMZEC010000001">
    <property type="protein sequence ID" value="MCP2351880.1"/>
    <property type="molecule type" value="Genomic_DNA"/>
</dbReference>
<protein>
    <recommendedName>
        <fullName evidence="4">Right-handed parallel beta-helix repeat-containing protein</fullName>
    </recommendedName>
</protein>
<organism evidence="2 3">
    <name type="scientific">Nonomuraea roseoviolacea subsp. carminata</name>
    <dbReference type="NCBI Taxonomy" id="160689"/>
    <lineage>
        <taxon>Bacteria</taxon>
        <taxon>Bacillati</taxon>
        <taxon>Actinomycetota</taxon>
        <taxon>Actinomycetes</taxon>
        <taxon>Streptosporangiales</taxon>
        <taxon>Streptosporangiaceae</taxon>
        <taxon>Nonomuraea</taxon>
    </lineage>
</organism>
<dbReference type="PANTHER" id="PTHR11319">
    <property type="entry name" value="G PROTEIN-COUPLED RECEPTOR-RELATED"/>
    <property type="match status" value="1"/>
</dbReference>
<evidence type="ECO:0000313" key="2">
    <source>
        <dbReference type="EMBL" id="MCP2351880.1"/>
    </source>
</evidence>